<evidence type="ECO:0000256" key="1">
    <source>
        <dbReference type="SAM" id="MobiDB-lite"/>
    </source>
</evidence>
<dbReference type="RefSeq" id="XP_033384139.1">
    <property type="nucleotide sequence ID" value="XM_033525891.1"/>
</dbReference>
<reference evidence="2" key="1">
    <citation type="journal article" date="2020" name="Stud. Mycol.">
        <title>101 Dothideomycetes genomes: a test case for predicting lifestyles and emergence of pathogens.</title>
        <authorList>
            <person name="Haridas S."/>
            <person name="Albert R."/>
            <person name="Binder M."/>
            <person name="Bloem J."/>
            <person name="Labutti K."/>
            <person name="Salamov A."/>
            <person name="Andreopoulos B."/>
            <person name="Baker S."/>
            <person name="Barry K."/>
            <person name="Bills G."/>
            <person name="Bluhm B."/>
            <person name="Cannon C."/>
            <person name="Castanera R."/>
            <person name="Culley D."/>
            <person name="Daum C."/>
            <person name="Ezra D."/>
            <person name="Gonzalez J."/>
            <person name="Henrissat B."/>
            <person name="Kuo A."/>
            <person name="Liang C."/>
            <person name="Lipzen A."/>
            <person name="Lutzoni F."/>
            <person name="Magnuson J."/>
            <person name="Mondo S."/>
            <person name="Nolan M."/>
            <person name="Ohm R."/>
            <person name="Pangilinan J."/>
            <person name="Park H.-J."/>
            <person name="Ramirez L."/>
            <person name="Alfaro M."/>
            <person name="Sun H."/>
            <person name="Tritt A."/>
            <person name="Yoshinaga Y."/>
            <person name="Zwiers L.-H."/>
            <person name="Turgeon B."/>
            <person name="Goodwin S."/>
            <person name="Spatafora J."/>
            <person name="Crous P."/>
            <person name="Grigoriev I."/>
        </authorList>
    </citation>
    <scope>NUCLEOTIDE SEQUENCE</scope>
    <source>
        <strain evidence="2">CBS 175.79</strain>
    </source>
</reference>
<evidence type="ECO:0000313" key="3">
    <source>
        <dbReference type="Proteomes" id="UP000799778"/>
    </source>
</evidence>
<keyword evidence="3" id="KW-1185">Reference proteome</keyword>
<feature type="compositionally biased region" description="Basic and acidic residues" evidence="1">
    <location>
        <begin position="104"/>
        <end position="117"/>
    </location>
</feature>
<name>A0A6A5XSZ0_9PLEO</name>
<accession>A0A6A5XSZ0</accession>
<protein>
    <submittedName>
        <fullName evidence="2">Uncharacterized protein</fullName>
    </submittedName>
</protein>
<evidence type="ECO:0000313" key="2">
    <source>
        <dbReference type="EMBL" id="KAF2015800.1"/>
    </source>
</evidence>
<dbReference type="AlphaFoldDB" id="A0A6A5XSZ0"/>
<dbReference type="EMBL" id="ML978069">
    <property type="protein sequence ID" value="KAF2015800.1"/>
    <property type="molecule type" value="Genomic_DNA"/>
</dbReference>
<feature type="region of interest" description="Disordered" evidence="1">
    <location>
        <begin position="104"/>
        <end position="126"/>
    </location>
</feature>
<organism evidence="2 3">
    <name type="scientific">Aaosphaeria arxii CBS 175.79</name>
    <dbReference type="NCBI Taxonomy" id="1450172"/>
    <lineage>
        <taxon>Eukaryota</taxon>
        <taxon>Fungi</taxon>
        <taxon>Dikarya</taxon>
        <taxon>Ascomycota</taxon>
        <taxon>Pezizomycotina</taxon>
        <taxon>Dothideomycetes</taxon>
        <taxon>Pleosporomycetidae</taxon>
        <taxon>Pleosporales</taxon>
        <taxon>Pleosporales incertae sedis</taxon>
        <taxon>Aaosphaeria</taxon>
    </lineage>
</organism>
<proteinExistence type="predicted"/>
<dbReference type="GeneID" id="54283288"/>
<sequence length="153" mass="18109">MRGIVRRFYGSKKKRIAGDGGRQTENWWDGEWWMVCARVEGRGAFAFECRALRQVWRVYGVRRRGGGRKKDVAMTRRWTRRVEERRGDVVAAGNREIVRTDETEQMGWEERRREATDRNSITPTSQPMKMQVETKVWVCGRVNGCYVKEEGRY</sequence>
<gene>
    <name evidence="2" type="ORF">BU24DRAFT_408984</name>
</gene>
<dbReference type="Proteomes" id="UP000799778">
    <property type="component" value="Unassembled WGS sequence"/>
</dbReference>